<dbReference type="Pfam" id="PF11811">
    <property type="entry name" value="DUF3331"/>
    <property type="match status" value="1"/>
</dbReference>
<dbReference type="InterPro" id="IPR021769">
    <property type="entry name" value="DUF3331"/>
</dbReference>
<dbReference type="RefSeq" id="WP_007176773.1">
    <property type="nucleotide sequence ID" value="NZ_LR699554.1"/>
</dbReference>
<dbReference type="Proteomes" id="UP000325811">
    <property type="component" value="Chromosome II"/>
</dbReference>
<organism evidence="1 2">
    <name type="scientific">Paraburkholderia dioscoreae</name>
    <dbReference type="NCBI Taxonomy" id="2604047"/>
    <lineage>
        <taxon>Bacteria</taxon>
        <taxon>Pseudomonadati</taxon>
        <taxon>Pseudomonadota</taxon>
        <taxon>Betaproteobacteria</taxon>
        <taxon>Burkholderiales</taxon>
        <taxon>Burkholderiaceae</taxon>
        <taxon>Paraburkholderia</taxon>
    </lineage>
</organism>
<protein>
    <recommendedName>
        <fullName evidence="3">DUF3331 domain-containing protein</fullName>
    </recommendedName>
</protein>
<evidence type="ECO:0008006" key="3">
    <source>
        <dbReference type="Google" id="ProtNLM"/>
    </source>
</evidence>
<dbReference type="AlphaFoldDB" id="A0A5Q4ZJT4"/>
<reference evidence="1 2" key="1">
    <citation type="submission" date="2019-08" db="EMBL/GenBank/DDBJ databases">
        <authorList>
            <person name="Herpell B J."/>
        </authorList>
    </citation>
    <scope>NUCLEOTIDE SEQUENCE [LARGE SCALE GENOMIC DNA]</scope>
    <source>
        <strain evidence="2">Msb3</strain>
    </source>
</reference>
<name>A0A5Q4ZJT4_9BURK</name>
<sequence>MLAETNFTDPWIQTLDLLAELSGDKASRIKEAALADARNAREGCRLLLRTQRFGAQVRVIDRPTPSTATIEWRDSTHCCYGDQVWHASRARVAGVCAMSGRAIRPGDAIYKPRPCRPAPLNLGAMILGVVLDDAFTPDR</sequence>
<evidence type="ECO:0000313" key="1">
    <source>
        <dbReference type="EMBL" id="VVD32411.1"/>
    </source>
</evidence>
<accession>A0A5Q4ZJT4</accession>
<keyword evidence="2" id="KW-1185">Reference proteome</keyword>
<dbReference type="EMBL" id="LR699554">
    <property type="protein sequence ID" value="VVD32411.1"/>
    <property type="molecule type" value="Genomic_DNA"/>
</dbReference>
<proteinExistence type="predicted"/>
<evidence type="ECO:0000313" key="2">
    <source>
        <dbReference type="Proteomes" id="UP000325811"/>
    </source>
</evidence>
<dbReference type="KEGG" id="pdio:PDMSB3_1113.1"/>
<gene>
    <name evidence="1" type="ORF">PDMSB3_1113</name>
</gene>